<dbReference type="GO" id="GO:0015035">
    <property type="term" value="F:protein-disulfide reductase activity"/>
    <property type="evidence" value="ECO:0007669"/>
    <property type="project" value="InterPro"/>
</dbReference>
<feature type="transmembrane region" description="Helical" evidence="5">
    <location>
        <begin position="82"/>
        <end position="106"/>
    </location>
</feature>
<evidence type="ECO:0000256" key="3">
    <source>
        <dbReference type="ARBA" id="ARBA00022989"/>
    </source>
</evidence>
<comment type="subcellular location">
    <subcellularLocation>
        <location evidence="1">Endomembrane system</location>
        <topology evidence="1">Multi-pass membrane protein</topology>
    </subcellularLocation>
</comment>
<feature type="domain" description="HTTM-like" evidence="6">
    <location>
        <begin position="1"/>
        <end position="247"/>
    </location>
</feature>
<dbReference type="InterPro" id="IPR007263">
    <property type="entry name" value="DCC1-like"/>
</dbReference>
<dbReference type="eggNOG" id="COG3011">
    <property type="taxonomic scope" value="Bacteria"/>
</dbReference>
<feature type="transmembrane region" description="Helical" evidence="5">
    <location>
        <begin position="182"/>
        <end position="204"/>
    </location>
</feature>
<proteinExistence type="predicted"/>
<evidence type="ECO:0000259" key="6">
    <source>
        <dbReference type="SMART" id="SM00752"/>
    </source>
</evidence>
<keyword evidence="8" id="KW-1185">Reference proteome</keyword>
<dbReference type="PATRIC" id="fig|1341181.4.peg.2934"/>
<dbReference type="InterPro" id="IPR011020">
    <property type="entry name" value="HTTM-like"/>
</dbReference>
<keyword evidence="3 5" id="KW-1133">Transmembrane helix</keyword>
<feature type="transmembrane region" description="Helical" evidence="5">
    <location>
        <begin position="127"/>
        <end position="146"/>
    </location>
</feature>
<evidence type="ECO:0000313" key="7">
    <source>
        <dbReference type="EMBL" id="ESU25971.1"/>
    </source>
</evidence>
<evidence type="ECO:0000256" key="2">
    <source>
        <dbReference type="ARBA" id="ARBA00022692"/>
    </source>
</evidence>
<dbReference type="SMART" id="SM00752">
    <property type="entry name" value="HTTM"/>
    <property type="match status" value="1"/>
</dbReference>
<dbReference type="STRING" id="1341181.FLJC2902T_29840"/>
<evidence type="ECO:0000313" key="8">
    <source>
        <dbReference type="Proteomes" id="UP000018004"/>
    </source>
</evidence>
<keyword evidence="4 5" id="KW-0472">Membrane</keyword>
<dbReference type="AlphaFoldDB" id="V6SHB0"/>
<organism evidence="7 8">
    <name type="scientific">Flavobacterium limnosediminis JC2902</name>
    <dbReference type="NCBI Taxonomy" id="1341181"/>
    <lineage>
        <taxon>Bacteria</taxon>
        <taxon>Pseudomonadati</taxon>
        <taxon>Bacteroidota</taxon>
        <taxon>Flavobacteriia</taxon>
        <taxon>Flavobacteriales</taxon>
        <taxon>Flavobacteriaceae</taxon>
        <taxon>Flavobacterium</taxon>
    </lineage>
</organism>
<evidence type="ECO:0000256" key="4">
    <source>
        <dbReference type="ARBA" id="ARBA00023136"/>
    </source>
</evidence>
<feature type="transmembrane region" description="Helical" evidence="5">
    <location>
        <begin position="407"/>
        <end position="426"/>
    </location>
</feature>
<sequence>MFYSVVLFFELQQLYTFRSIIYDKEPSKYVGELDVSFIFYFWFVVVAFLFLGVFTRYITLLNYIFGVIIFSSAIKFEYHVFYAYVGINFLLIFMPVSRVLSLDSLLQKLKYSTLYKPFIVDRKVLKINYVVPVFVAIGLVYFDSIFHKFSSKMWMDGLGVWLPSSLPMVTWNDASILLNQKWLMLFLGYLVLVFETVFIFLFWFKKFRLPFFILGVFFHVGILIAYPIPWFALTVIAVYLLLVPVKYWKFLASKIKCKKTSYTFYYDAECPLCNKVVIIIRHFDVFNTVDCLTVQGNYKNNPYLTTYEEESLLINIHGVTNSGKVASGFWAYVALLKAMRYTYMLGLIASLPLISSVGQKIYNYIAGNRLTERCTSENCAIPVYMPSPNERDDFLLKGWNQIRLTGAFWKFVILVLSFGQLLMIWFSPFIQNNMPKVTHLNKIVTIPYESSKWFYEDYIGITHHAVFMYGYHFEKYNYNFKIEAVDANSKSNVVPLLNEEGLVKNSFANGALWVNYTFRVNSPRFKLKQFEECIVPYLKYYQNTKSEQISHYKIYMKSIKPVENWKKNFLKNQINKKWEEIGKIEVNEGDFYYVWNRELLEINN</sequence>
<gene>
    <name evidence="7" type="ORF">FLJC2902T_29840</name>
</gene>
<keyword evidence="2 5" id="KW-0812">Transmembrane</keyword>
<dbReference type="Proteomes" id="UP000018004">
    <property type="component" value="Unassembled WGS sequence"/>
</dbReference>
<name>V6SHB0_9FLAO</name>
<protein>
    <recommendedName>
        <fullName evidence="6">HTTM-like domain-containing protein</fullName>
    </recommendedName>
</protein>
<evidence type="ECO:0000256" key="5">
    <source>
        <dbReference type="SAM" id="Phobius"/>
    </source>
</evidence>
<dbReference type="GO" id="GO:0012505">
    <property type="term" value="C:endomembrane system"/>
    <property type="evidence" value="ECO:0007669"/>
    <property type="project" value="UniProtKB-SubCell"/>
</dbReference>
<evidence type="ECO:0000256" key="1">
    <source>
        <dbReference type="ARBA" id="ARBA00004127"/>
    </source>
</evidence>
<accession>V6SHB0</accession>
<feature type="transmembrane region" description="Helical" evidence="5">
    <location>
        <begin position="211"/>
        <end position="242"/>
    </location>
</feature>
<dbReference type="Pfam" id="PF04134">
    <property type="entry name" value="DCC1-like"/>
    <property type="match status" value="1"/>
</dbReference>
<reference evidence="7 8" key="1">
    <citation type="submission" date="2013-08" db="EMBL/GenBank/DDBJ databases">
        <title>Flavobacterium limnosediminis JC2902 genome sequencing.</title>
        <authorList>
            <person name="Lee K."/>
            <person name="Yi H."/>
            <person name="Park S."/>
            <person name="Chun J."/>
        </authorList>
    </citation>
    <scope>NUCLEOTIDE SEQUENCE [LARGE SCALE GENOMIC DNA]</scope>
    <source>
        <strain evidence="7 8">JC2902</strain>
    </source>
</reference>
<dbReference type="EMBL" id="AVGG01000022">
    <property type="protein sequence ID" value="ESU25971.1"/>
    <property type="molecule type" value="Genomic_DNA"/>
</dbReference>
<feature type="transmembrane region" description="Helical" evidence="5">
    <location>
        <begin position="35"/>
        <end position="53"/>
    </location>
</feature>
<comment type="caution">
    <text evidence="7">The sequence shown here is derived from an EMBL/GenBank/DDBJ whole genome shotgun (WGS) entry which is preliminary data.</text>
</comment>